<feature type="transmembrane region" description="Helical" evidence="12">
    <location>
        <begin position="155"/>
        <end position="177"/>
    </location>
</feature>
<dbReference type="GO" id="GO:0005886">
    <property type="term" value="C:plasma membrane"/>
    <property type="evidence" value="ECO:0007669"/>
    <property type="project" value="UniProtKB-SubCell"/>
</dbReference>
<dbReference type="Proteomes" id="UP000317624">
    <property type="component" value="Unassembled WGS sequence"/>
</dbReference>
<dbReference type="PANTHER" id="PTHR42985:SF32">
    <property type="entry name" value="SODIUM IODIDE SYMPORTER"/>
    <property type="match status" value="1"/>
</dbReference>
<feature type="transmembrane region" description="Helical" evidence="12">
    <location>
        <begin position="121"/>
        <end position="143"/>
    </location>
</feature>
<comment type="caution">
    <text evidence="13">The sequence shown here is derived from an EMBL/GenBank/DDBJ whole genome shotgun (WGS) entry which is preliminary data.</text>
</comment>
<name>A0A558C3C7_9BACT</name>
<keyword evidence="10" id="KW-0739">Sodium transport</keyword>
<evidence type="ECO:0000256" key="2">
    <source>
        <dbReference type="ARBA" id="ARBA00006434"/>
    </source>
</evidence>
<feature type="transmembrane region" description="Helical" evidence="12">
    <location>
        <begin position="189"/>
        <end position="210"/>
    </location>
</feature>
<dbReference type="InterPro" id="IPR051163">
    <property type="entry name" value="Sodium:Solute_Symporter_SSF"/>
</dbReference>
<dbReference type="CDD" id="cd11495">
    <property type="entry name" value="SLC5sbd_NIS-like_u3"/>
    <property type="match status" value="1"/>
</dbReference>
<feature type="transmembrane region" description="Helical" evidence="12">
    <location>
        <begin position="6"/>
        <end position="27"/>
    </location>
</feature>
<comment type="subcellular location">
    <subcellularLocation>
        <location evidence="1">Cell membrane</location>
        <topology evidence="1">Multi-pass membrane protein</topology>
    </subcellularLocation>
</comment>
<feature type="transmembrane region" description="Helical" evidence="12">
    <location>
        <begin position="76"/>
        <end position="95"/>
    </location>
</feature>
<evidence type="ECO:0000313" key="14">
    <source>
        <dbReference type="Proteomes" id="UP000317624"/>
    </source>
</evidence>
<dbReference type="Pfam" id="PF00474">
    <property type="entry name" value="SSF"/>
    <property type="match status" value="1"/>
</dbReference>
<reference evidence="13 14" key="1">
    <citation type="submission" date="2019-07" db="EMBL/GenBank/DDBJ databases">
        <title>Hymenobacter sp. straun FUR1 Genome sequencing and assembly.</title>
        <authorList>
            <person name="Chhetri G."/>
        </authorList>
    </citation>
    <scope>NUCLEOTIDE SEQUENCE [LARGE SCALE GENOMIC DNA]</scope>
    <source>
        <strain evidence="13 14">Fur1</strain>
    </source>
</reference>
<evidence type="ECO:0000256" key="12">
    <source>
        <dbReference type="SAM" id="Phobius"/>
    </source>
</evidence>
<feature type="transmembrane region" description="Helical" evidence="12">
    <location>
        <begin position="429"/>
        <end position="447"/>
    </location>
</feature>
<keyword evidence="5 12" id="KW-0812">Transmembrane</keyword>
<keyword evidence="6 12" id="KW-1133">Transmembrane helix</keyword>
<evidence type="ECO:0000256" key="10">
    <source>
        <dbReference type="ARBA" id="ARBA00023201"/>
    </source>
</evidence>
<evidence type="ECO:0000256" key="8">
    <source>
        <dbReference type="ARBA" id="ARBA00023065"/>
    </source>
</evidence>
<gene>
    <name evidence="13" type="ORF">FNT36_04215</name>
</gene>
<evidence type="ECO:0000256" key="7">
    <source>
        <dbReference type="ARBA" id="ARBA00023053"/>
    </source>
</evidence>
<evidence type="ECO:0000313" key="13">
    <source>
        <dbReference type="EMBL" id="TVT43301.1"/>
    </source>
</evidence>
<keyword evidence="3" id="KW-0813">Transport</keyword>
<evidence type="ECO:0000256" key="4">
    <source>
        <dbReference type="ARBA" id="ARBA00022475"/>
    </source>
</evidence>
<feature type="transmembrane region" description="Helical" evidence="12">
    <location>
        <begin position="489"/>
        <end position="510"/>
    </location>
</feature>
<keyword evidence="4" id="KW-1003">Cell membrane</keyword>
<dbReference type="InterPro" id="IPR038377">
    <property type="entry name" value="Na/Glc_symporter_sf"/>
</dbReference>
<evidence type="ECO:0000256" key="11">
    <source>
        <dbReference type="RuleBase" id="RU362091"/>
    </source>
</evidence>
<dbReference type="EMBL" id="VMRJ01000001">
    <property type="protein sequence ID" value="TVT43301.1"/>
    <property type="molecule type" value="Genomic_DNA"/>
</dbReference>
<evidence type="ECO:0000256" key="5">
    <source>
        <dbReference type="ARBA" id="ARBA00022692"/>
    </source>
</evidence>
<feature type="transmembrane region" description="Helical" evidence="12">
    <location>
        <begin position="230"/>
        <end position="250"/>
    </location>
</feature>
<dbReference type="InterPro" id="IPR001734">
    <property type="entry name" value="Na/solute_symporter"/>
</dbReference>
<dbReference type="PANTHER" id="PTHR42985">
    <property type="entry name" value="SODIUM-COUPLED MONOCARBOXYLATE TRANSPORTER"/>
    <property type="match status" value="1"/>
</dbReference>
<dbReference type="Gene3D" id="1.20.1730.10">
    <property type="entry name" value="Sodium/glucose cotransporter"/>
    <property type="match status" value="1"/>
</dbReference>
<keyword evidence="8" id="KW-0406">Ion transport</keyword>
<feature type="transmembrane region" description="Helical" evidence="12">
    <location>
        <begin position="351"/>
        <end position="380"/>
    </location>
</feature>
<dbReference type="OrthoDB" id="9789704at2"/>
<evidence type="ECO:0000256" key="3">
    <source>
        <dbReference type="ARBA" id="ARBA00022448"/>
    </source>
</evidence>
<keyword evidence="9 12" id="KW-0472">Membrane</keyword>
<evidence type="ECO:0000256" key="6">
    <source>
        <dbReference type="ARBA" id="ARBA00022989"/>
    </source>
</evidence>
<protein>
    <submittedName>
        <fullName evidence="13">Sodium/solute symporter</fullName>
    </submittedName>
</protein>
<comment type="similarity">
    <text evidence="2 11">Belongs to the sodium:solute symporter (SSF) (TC 2.A.21) family.</text>
</comment>
<accession>A0A558C3C7</accession>
<dbReference type="GO" id="GO:0015293">
    <property type="term" value="F:symporter activity"/>
    <property type="evidence" value="ECO:0007669"/>
    <property type="project" value="TreeGrafter"/>
</dbReference>
<feature type="transmembrane region" description="Helical" evidence="12">
    <location>
        <begin position="459"/>
        <end position="477"/>
    </location>
</feature>
<feature type="transmembrane region" description="Helical" evidence="12">
    <location>
        <begin position="401"/>
        <end position="423"/>
    </location>
</feature>
<keyword evidence="14" id="KW-1185">Reference proteome</keyword>
<dbReference type="NCBIfam" id="TIGR00813">
    <property type="entry name" value="sss"/>
    <property type="match status" value="1"/>
</dbReference>
<dbReference type="PROSITE" id="PS50283">
    <property type="entry name" value="NA_SOLUT_SYMP_3"/>
    <property type="match status" value="1"/>
</dbReference>
<keyword evidence="7" id="KW-0915">Sodium</keyword>
<evidence type="ECO:0000256" key="1">
    <source>
        <dbReference type="ARBA" id="ARBA00004651"/>
    </source>
</evidence>
<feature type="transmembrane region" description="Helical" evidence="12">
    <location>
        <begin position="39"/>
        <end position="56"/>
    </location>
</feature>
<dbReference type="GO" id="GO:0006814">
    <property type="term" value="P:sodium ion transport"/>
    <property type="evidence" value="ECO:0007669"/>
    <property type="project" value="UniProtKB-KW"/>
</dbReference>
<sequence length="531" mass="57868">MNNLRVPDLVIIGLYLLAMIGVGIYFSRKNDNAEQYSRASGLIPGWAIGLSIYATFLSSNTFLGVPGKAFGSNWNAFVFSISMPFAAWIATNYFIPFYRSTGEISAYTHLEHRFGPWARTYAVTCFLLTQLARIGSIFYGIALTLQALTGFSMDMIMLITGICIIIYTVLGGIEAVIWTEVVQGIIKTVGALLIIGLIIYDMPGGVAKIIDIGQADGKFSLGGFNLNFTQSTFWVVFLYGFFINLSNFGVDQNYVQRYHTAASLPQAAKSLWLCVWLYVPASLLFLVIGSSLFAYYQVHPEFIQAVKLQVAAANLPPTATATQLASAAMRLSPADYGDKVMPHFIVTKIPVGFVGLIVSAILSAAMSTISSGMNASATVFTVDIYQRYFKSGMTSRQTLRLLHLATVCFGLLGMGTGIAMIGVKSVLDTWWELSGIFASGMLGLFLLGVISRQTRSHEALTATIIGICVIVWMTFSSRLPEEYASLRSLLHKSMIIVIGTLTIFLTGLLLTKLRKGTSAYSPAEPVNQPAH</sequence>
<dbReference type="AlphaFoldDB" id="A0A558C3C7"/>
<organism evidence="13 14">
    <name type="scientific">Hymenobacter setariae</name>
    <dbReference type="NCBI Taxonomy" id="2594794"/>
    <lineage>
        <taxon>Bacteria</taxon>
        <taxon>Pseudomonadati</taxon>
        <taxon>Bacteroidota</taxon>
        <taxon>Cytophagia</taxon>
        <taxon>Cytophagales</taxon>
        <taxon>Hymenobacteraceae</taxon>
        <taxon>Hymenobacter</taxon>
    </lineage>
</organism>
<proteinExistence type="inferred from homology"/>
<evidence type="ECO:0000256" key="9">
    <source>
        <dbReference type="ARBA" id="ARBA00023136"/>
    </source>
</evidence>
<dbReference type="RefSeq" id="WP_144844665.1">
    <property type="nucleotide sequence ID" value="NZ_VMRJ01000001.1"/>
</dbReference>
<feature type="transmembrane region" description="Helical" evidence="12">
    <location>
        <begin position="271"/>
        <end position="296"/>
    </location>
</feature>